<evidence type="ECO:0000313" key="2">
    <source>
        <dbReference type="EMBL" id="KAG0139394.1"/>
    </source>
</evidence>
<sequence length="84" mass="9052">MARLSHSTLQPDWELPGSSSSKISRRAPQGAPRDVPDWYVSGISPLTSLGCPTRGHIPGMTHDRSQGSIAEESSQGPIEWSIDP</sequence>
<keyword evidence="3" id="KW-1185">Reference proteome</keyword>
<accession>A0A9P6N592</accession>
<proteinExistence type="predicted"/>
<dbReference type="EMBL" id="MU167602">
    <property type="protein sequence ID" value="KAG0139394.1"/>
    <property type="molecule type" value="Genomic_DNA"/>
</dbReference>
<protein>
    <submittedName>
        <fullName evidence="2">Uncharacterized protein</fullName>
    </submittedName>
</protein>
<gene>
    <name evidence="2" type="ORF">CROQUDRAFT_460855</name>
</gene>
<organism evidence="2 3">
    <name type="scientific">Cronartium quercuum f. sp. fusiforme G11</name>
    <dbReference type="NCBI Taxonomy" id="708437"/>
    <lineage>
        <taxon>Eukaryota</taxon>
        <taxon>Fungi</taxon>
        <taxon>Dikarya</taxon>
        <taxon>Basidiomycota</taxon>
        <taxon>Pucciniomycotina</taxon>
        <taxon>Pucciniomycetes</taxon>
        <taxon>Pucciniales</taxon>
        <taxon>Coleosporiaceae</taxon>
        <taxon>Cronartium</taxon>
    </lineage>
</organism>
<feature type="compositionally biased region" description="Polar residues" evidence="1">
    <location>
        <begin position="66"/>
        <end position="76"/>
    </location>
</feature>
<evidence type="ECO:0000313" key="3">
    <source>
        <dbReference type="Proteomes" id="UP000886653"/>
    </source>
</evidence>
<feature type="region of interest" description="Disordered" evidence="1">
    <location>
        <begin position="1"/>
        <end position="36"/>
    </location>
</feature>
<evidence type="ECO:0000256" key="1">
    <source>
        <dbReference type="SAM" id="MobiDB-lite"/>
    </source>
</evidence>
<name>A0A9P6N592_9BASI</name>
<reference evidence="2" key="1">
    <citation type="submission" date="2013-11" db="EMBL/GenBank/DDBJ databases">
        <title>Genome sequence of the fusiform rust pathogen reveals effectors for host alternation and coevolution with pine.</title>
        <authorList>
            <consortium name="DOE Joint Genome Institute"/>
            <person name="Smith K."/>
            <person name="Pendleton A."/>
            <person name="Kubisiak T."/>
            <person name="Anderson C."/>
            <person name="Salamov A."/>
            <person name="Aerts A."/>
            <person name="Riley R."/>
            <person name="Clum A."/>
            <person name="Lindquist E."/>
            <person name="Ence D."/>
            <person name="Campbell M."/>
            <person name="Kronenberg Z."/>
            <person name="Feau N."/>
            <person name="Dhillon B."/>
            <person name="Hamelin R."/>
            <person name="Burleigh J."/>
            <person name="Smith J."/>
            <person name="Yandell M."/>
            <person name="Nelson C."/>
            <person name="Grigoriev I."/>
            <person name="Davis J."/>
        </authorList>
    </citation>
    <scope>NUCLEOTIDE SEQUENCE</scope>
    <source>
        <strain evidence="2">G11</strain>
    </source>
</reference>
<feature type="region of interest" description="Disordered" evidence="1">
    <location>
        <begin position="49"/>
        <end position="84"/>
    </location>
</feature>
<dbReference type="AlphaFoldDB" id="A0A9P6N592"/>
<dbReference type="Proteomes" id="UP000886653">
    <property type="component" value="Unassembled WGS sequence"/>
</dbReference>
<comment type="caution">
    <text evidence="2">The sequence shown here is derived from an EMBL/GenBank/DDBJ whole genome shotgun (WGS) entry which is preliminary data.</text>
</comment>
<feature type="compositionally biased region" description="Polar residues" evidence="1">
    <location>
        <begin position="1"/>
        <end position="10"/>
    </location>
</feature>